<dbReference type="AlphaFoldDB" id="A0A4Y3QMF3"/>
<dbReference type="Proteomes" id="UP000319525">
    <property type="component" value="Unassembled WGS sequence"/>
</dbReference>
<evidence type="ECO:0000256" key="1">
    <source>
        <dbReference type="SAM" id="MobiDB-lite"/>
    </source>
</evidence>
<accession>A0A4Y3QMF3</accession>
<organism evidence="2 3">
    <name type="scientific">Microbacterium testaceum</name>
    <name type="common">Aureobacterium testaceum</name>
    <name type="synonym">Brevibacterium testaceum</name>
    <dbReference type="NCBI Taxonomy" id="2033"/>
    <lineage>
        <taxon>Bacteria</taxon>
        <taxon>Bacillati</taxon>
        <taxon>Actinomycetota</taxon>
        <taxon>Actinomycetes</taxon>
        <taxon>Micrococcales</taxon>
        <taxon>Microbacteriaceae</taxon>
        <taxon>Microbacterium</taxon>
    </lineage>
</organism>
<feature type="compositionally biased region" description="Low complexity" evidence="1">
    <location>
        <begin position="1"/>
        <end position="17"/>
    </location>
</feature>
<gene>
    <name evidence="2" type="ORF">MTE01_23990</name>
</gene>
<sequence length="57" mass="5905">MAAAMTNATTAQTNLTLHTIPTGGSGATESTFQTIRGCLKVPDKARRALRRADGSVS</sequence>
<evidence type="ECO:0000313" key="3">
    <source>
        <dbReference type="Proteomes" id="UP000319525"/>
    </source>
</evidence>
<reference evidence="2 3" key="1">
    <citation type="submission" date="2019-06" db="EMBL/GenBank/DDBJ databases">
        <title>Whole genome shotgun sequence of Microbacterium testaceum NBRC 12675.</title>
        <authorList>
            <person name="Hosoyama A."/>
            <person name="Uohara A."/>
            <person name="Ohji S."/>
            <person name="Ichikawa N."/>
        </authorList>
    </citation>
    <scope>NUCLEOTIDE SEQUENCE [LARGE SCALE GENOMIC DNA]</scope>
    <source>
        <strain evidence="2 3">NBRC 12675</strain>
    </source>
</reference>
<proteinExistence type="predicted"/>
<dbReference type="EMBL" id="BJML01000008">
    <property type="protein sequence ID" value="GEB46454.1"/>
    <property type="molecule type" value="Genomic_DNA"/>
</dbReference>
<evidence type="ECO:0000313" key="2">
    <source>
        <dbReference type="EMBL" id="GEB46454.1"/>
    </source>
</evidence>
<name>A0A4Y3QMF3_MICTE</name>
<feature type="region of interest" description="Disordered" evidence="1">
    <location>
        <begin position="1"/>
        <end position="29"/>
    </location>
</feature>
<protein>
    <submittedName>
        <fullName evidence="2">Uncharacterized protein</fullName>
    </submittedName>
</protein>
<comment type="caution">
    <text evidence="2">The sequence shown here is derived from an EMBL/GenBank/DDBJ whole genome shotgun (WGS) entry which is preliminary data.</text>
</comment>